<feature type="non-terminal residue" evidence="4">
    <location>
        <position position="126"/>
    </location>
</feature>
<dbReference type="AlphaFoldDB" id="A0A8B6FPZ5"/>
<keyword evidence="2" id="KW-1015">Disulfide bond</keyword>
<feature type="domain" description="UMOD/GP2/OIT3-like D8C" evidence="3">
    <location>
        <begin position="61"/>
        <end position="125"/>
    </location>
</feature>
<comment type="caution">
    <text evidence="4">The sequence shown here is derived from an EMBL/GenBank/DDBJ whole genome shotgun (WGS) entry which is preliminary data.</text>
</comment>
<evidence type="ECO:0000256" key="1">
    <source>
        <dbReference type="ARBA" id="ARBA00022729"/>
    </source>
</evidence>
<dbReference type="InterPro" id="IPR057774">
    <property type="entry name" value="D8C_UMOD/GP2/OIT3-like"/>
</dbReference>
<gene>
    <name evidence="4" type="ORF">MGAL_10B011970</name>
</gene>
<accession>A0A8B6FPZ5</accession>
<dbReference type="Proteomes" id="UP000596742">
    <property type="component" value="Unassembled WGS sequence"/>
</dbReference>
<protein>
    <recommendedName>
        <fullName evidence="3">UMOD/GP2/OIT3-like D8C domain-containing protein</fullName>
    </recommendedName>
</protein>
<organism evidence="4 5">
    <name type="scientific">Mytilus galloprovincialis</name>
    <name type="common">Mediterranean mussel</name>
    <dbReference type="NCBI Taxonomy" id="29158"/>
    <lineage>
        <taxon>Eukaryota</taxon>
        <taxon>Metazoa</taxon>
        <taxon>Spiralia</taxon>
        <taxon>Lophotrochozoa</taxon>
        <taxon>Mollusca</taxon>
        <taxon>Bivalvia</taxon>
        <taxon>Autobranchia</taxon>
        <taxon>Pteriomorphia</taxon>
        <taxon>Mytilida</taxon>
        <taxon>Mytiloidea</taxon>
        <taxon>Mytilidae</taxon>
        <taxon>Mytilinae</taxon>
        <taxon>Mytilus</taxon>
    </lineage>
</organism>
<evidence type="ECO:0000256" key="2">
    <source>
        <dbReference type="ARBA" id="ARBA00023157"/>
    </source>
</evidence>
<proteinExistence type="predicted"/>
<dbReference type="OrthoDB" id="6140617at2759"/>
<evidence type="ECO:0000313" key="5">
    <source>
        <dbReference type="Proteomes" id="UP000596742"/>
    </source>
</evidence>
<name>A0A8B6FPZ5_MYTGA</name>
<sequence>MIIGPCNQYSIIQDQEKRSTGYTTDQSTDDIISDDMINNTWYRVISRNGDEIATHPPGVFHCGTLNPIWLNGSLPDGNEENVTREACLQTVDGICEEKIAVEIVNCSEGFHVYRLQNTTANSAYCF</sequence>
<keyword evidence="1" id="KW-0732">Signal</keyword>
<dbReference type="Pfam" id="PF23283">
    <property type="entry name" value="D8C_UMOD"/>
    <property type="match status" value="1"/>
</dbReference>
<evidence type="ECO:0000313" key="4">
    <source>
        <dbReference type="EMBL" id="VDI51326.1"/>
    </source>
</evidence>
<reference evidence="4" key="1">
    <citation type="submission" date="2018-11" db="EMBL/GenBank/DDBJ databases">
        <authorList>
            <person name="Alioto T."/>
            <person name="Alioto T."/>
        </authorList>
    </citation>
    <scope>NUCLEOTIDE SEQUENCE</scope>
</reference>
<dbReference type="EMBL" id="UYJE01007042">
    <property type="protein sequence ID" value="VDI51326.1"/>
    <property type="molecule type" value="Genomic_DNA"/>
</dbReference>
<evidence type="ECO:0000259" key="3">
    <source>
        <dbReference type="Pfam" id="PF23283"/>
    </source>
</evidence>
<keyword evidence="5" id="KW-1185">Reference proteome</keyword>